<dbReference type="InterPro" id="IPR017850">
    <property type="entry name" value="Alkaline_phosphatase_core_sf"/>
</dbReference>
<dbReference type="InterPro" id="IPR006124">
    <property type="entry name" value="Metalloenzyme"/>
</dbReference>
<comment type="catalytic activity">
    <reaction evidence="1">
        <text>(2R)-2-phosphoglycerate = (2R)-3-phosphoglycerate</text>
        <dbReference type="Rhea" id="RHEA:15901"/>
        <dbReference type="ChEBI" id="CHEBI:58272"/>
        <dbReference type="ChEBI" id="CHEBI:58289"/>
        <dbReference type="EC" id="5.4.2.12"/>
    </reaction>
</comment>
<dbReference type="GO" id="GO:0006096">
    <property type="term" value="P:glycolytic process"/>
    <property type="evidence" value="ECO:0007669"/>
    <property type="project" value="UniProtKB-KW"/>
</dbReference>
<evidence type="ECO:0000256" key="3">
    <source>
        <dbReference type="ARBA" id="ARBA00004921"/>
    </source>
</evidence>
<gene>
    <name evidence="8" type="ORF">ENN90_12830</name>
</gene>
<protein>
    <submittedName>
        <fullName evidence="8">Cofactor-independent phosphoglycerate mutase</fullName>
        <ecNumber evidence="8">5.4.2.12</ecNumber>
    </submittedName>
</protein>
<dbReference type="AlphaFoldDB" id="A0A831LIQ1"/>
<dbReference type="Pfam" id="PF01676">
    <property type="entry name" value="Metalloenzyme"/>
    <property type="match status" value="1"/>
</dbReference>
<dbReference type="CDD" id="cd16011">
    <property type="entry name" value="iPGM_like"/>
    <property type="match status" value="1"/>
</dbReference>
<dbReference type="NCBIfam" id="TIGR00306">
    <property type="entry name" value="apgM"/>
    <property type="match status" value="1"/>
</dbReference>
<dbReference type="GO" id="GO:0046872">
    <property type="term" value="F:metal ion binding"/>
    <property type="evidence" value="ECO:0007669"/>
    <property type="project" value="InterPro"/>
</dbReference>
<proteinExistence type="inferred from homology"/>
<dbReference type="InterPro" id="IPR023665">
    <property type="entry name" value="ApgAM_prokaryotes"/>
</dbReference>
<dbReference type="InterPro" id="IPR042253">
    <property type="entry name" value="Pglycerate_mutase_ApgM_sf"/>
</dbReference>
<dbReference type="PIRSF" id="PIRSF006392">
    <property type="entry name" value="IPGAM_arch"/>
    <property type="match status" value="1"/>
</dbReference>
<dbReference type="Gene3D" id="3.40.720.10">
    <property type="entry name" value="Alkaline Phosphatase, subunit A"/>
    <property type="match status" value="1"/>
</dbReference>
<comment type="caution">
    <text evidence="8">The sequence shown here is derived from an EMBL/GenBank/DDBJ whole genome shotgun (WGS) entry which is preliminary data.</text>
</comment>
<dbReference type="EMBL" id="DSDK01000714">
    <property type="protein sequence ID" value="HDR52482.1"/>
    <property type="molecule type" value="Genomic_DNA"/>
</dbReference>
<sequence>MKHLIILGDGMADEPLADFGGKTPLQMASKPHIDWLAKSGQTGRLATVPETMHPGSEIANMAVLGYDVETVYDGRGVLEAASMGVELQPGDLALRCNLLTIENGILKNHSAGHISSGEAAELIRFLDEKLGNDRMKFYPGVSYRHLLVVKGGNKELNCTPPHDVPGAPFKDVLVSAKTKNAAQTAELLNELILKSQEILADHPVNLNRKFEGKAIANSIWPWSPGYKPQMPSLKEMFGVEKSAVISAVDLVQGIGVYAGMEVIKVEGATGLHDTNYEGKAQAAVEALKTNNFVYLHIEASDEAGHEGDVELKTKTIEYLDQRVVKYILEETQKMDEPVAIAILPDHPTPCALKTHTREPVPFLVYKPGIEPDQVEVYDEFSVKNGSFGLLKGDEFIRKFLAL</sequence>
<evidence type="ECO:0000256" key="1">
    <source>
        <dbReference type="ARBA" id="ARBA00000370"/>
    </source>
</evidence>
<comment type="function">
    <text evidence="2">Catalyzes the interconversion of 2-phosphoglycerate and 3-phosphoglycerate.</text>
</comment>
<keyword evidence="6 8" id="KW-0413">Isomerase</keyword>
<dbReference type="Pfam" id="PF10143">
    <property type="entry name" value="PhosphMutase"/>
    <property type="match status" value="1"/>
</dbReference>
<evidence type="ECO:0000256" key="2">
    <source>
        <dbReference type="ARBA" id="ARBA00002315"/>
    </source>
</evidence>
<dbReference type="PANTHER" id="PTHR31209">
    <property type="entry name" value="COFACTOR-INDEPENDENT PHOSPHOGLYCERATE MUTASE"/>
    <property type="match status" value="1"/>
</dbReference>
<comment type="pathway">
    <text evidence="3">Carbohydrate degradation.</text>
</comment>
<dbReference type="SUPFAM" id="SSF53649">
    <property type="entry name" value="Alkaline phosphatase-like"/>
    <property type="match status" value="1"/>
</dbReference>
<dbReference type="NCBIfam" id="NF003242">
    <property type="entry name" value="PRK04200.1"/>
    <property type="match status" value="1"/>
</dbReference>
<dbReference type="InterPro" id="IPR004456">
    <property type="entry name" value="Pglycerate_mutase_ApgM"/>
</dbReference>
<evidence type="ECO:0000259" key="7">
    <source>
        <dbReference type="Pfam" id="PF01676"/>
    </source>
</evidence>
<organism evidence="8">
    <name type="scientific">Mariniphaga anaerophila</name>
    <dbReference type="NCBI Taxonomy" id="1484053"/>
    <lineage>
        <taxon>Bacteria</taxon>
        <taxon>Pseudomonadati</taxon>
        <taxon>Bacteroidota</taxon>
        <taxon>Bacteroidia</taxon>
        <taxon>Marinilabiliales</taxon>
        <taxon>Prolixibacteraceae</taxon>
        <taxon>Mariniphaga</taxon>
    </lineage>
</organism>
<dbReference type="Gene3D" id="3.30.70.2130">
    <property type="entry name" value="Metalloenzyme domain"/>
    <property type="match status" value="1"/>
</dbReference>
<accession>A0A831LIQ1</accession>
<evidence type="ECO:0000256" key="6">
    <source>
        <dbReference type="ARBA" id="ARBA00023235"/>
    </source>
</evidence>
<feature type="domain" description="Metalloenzyme" evidence="7">
    <location>
        <begin position="1"/>
        <end position="391"/>
    </location>
</feature>
<evidence type="ECO:0000313" key="8">
    <source>
        <dbReference type="EMBL" id="HDR52482.1"/>
    </source>
</evidence>
<reference evidence="8" key="1">
    <citation type="journal article" date="2020" name="mSystems">
        <title>Genome- and Community-Level Interaction Insights into Carbon Utilization and Element Cycling Functions of Hydrothermarchaeota in Hydrothermal Sediment.</title>
        <authorList>
            <person name="Zhou Z."/>
            <person name="Liu Y."/>
            <person name="Xu W."/>
            <person name="Pan J."/>
            <person name="Luo Z.H."/>
            <person name="Li M."/>
        </authorList>
    </citation>
    <scope>NUCLEOTIDE SEQUENCE [LARGE SCALE GENOMIC DNA]</scope>
    <source>
        <strain evidence="8">SpSt-1217</strain>
    </source>
</reference>
<dbReference type="EC" id="5.4.2.12" evidence="8"/>
<dbReference type="NCBIfam" id="TIGR02535">
    <property type="entry name" value="hyp_Hser_kinase"/>
    <property type="match status" value="1"/>
</dbReference>
<keyword evidence="5" id="KW-0324">Glycolysis</keyword>
<dbReference type="GO" id="GO:0004619">
    <property type="term" value="F:phosphoglycerate mutase activity"/>
    <property type="evidence" value="ECO:0007669"/>
    <property type="project" value="UniProtKB-EC"/>
</dbReference>
<name>A0A831LIQ1_9BACT</name>
<comment type="similarity">
    <text evidence="4">Belongs to the BPG-independent phosphoglycerate mutase family. A-PGAM subfamily.</text>
</comment>
<dbReference type="PANTHER" id="PTHR31209:SF4">
    <property type="entry name" value="2,3-BISPHOSPHOGLYCERATE-INDEPENDENT PHOSPHOGLYCERATE MUTASE"/>
    <property type="match status" value="1"/>
</dbReference>
<dbReference type="Proteomes" id="UP000886047">
    <property type="component" value="Unassembled WGS sequence"/>
</dbReference>
<evidence type="ECO:0000256" key="5">
    <source>
        <dbReference type="ARBA" id="ARBA00023152"/>
    </source>
</evidence>
<evidence type="ECO:0000256" key="4">
    <source>
        <dbReference type="ARBA" id="ARBA00005524"/>
    </source>
</evidence>